<dbReference type="AlphaFoldDB" id="A0A6J2PK81"/>
<feature type="region of interest" description="Disordered" evidence="3">
    <location>
        <begin position="1"/>
        <end position="102"/>
    </location>
</feature>
<sequence length="358" mass="39467">MKYIQPDECERSVHESDHKIPQLQETQLPRPDEPLDETNLNGSKPKVPIESLSHSQWQRSSDLTPEAWQQQVDQQLQQQETEQQAESWGNRNLPHHGSHQSDSVFKDSKTLIIKNVKLTTTIETILKALDPFAYLDERNVRLVKAKPPGAKCFCFVDMDSHEQVTRLVELLTKPRPLYIDGVRVYAEVAKPLKNQNFRRDFDKPNSSILGIPPEPSIMGQPFPQPPQYLQPLQPPASASAGMQGDLTITTTTNPALSALSALSSDPSIGQGVCLSETPAVDPSFQASGPHVPTESAATTADGSQPYIYGEEHIKHDTNPVAAKTAVKVSTDAGEKHAFSPSNVSITDPMTIAFGFYDN</sequence>
<gene>
    <name evidence="5" type="primary">LOC115007672</name>
</gene>
<keyword evidence="2" id="KW-0539">Nucleus</keyword>
<dbReference type="SUPFAM" id="SSF54928">
    <property type="entry name" value="RNA-binding domain, RBD"/>
    <property type="match status" value="1"/>
</dbReference>
<dbReference type="Gene3D" id="3.30.70.330">
    <property type="match status" value="1"/>
</dbReference>
<evidence type="ECO:0000256" key="1">
    <source>
        <dbReference type="ARBA" id="ARBA00004123"/>
    </source>
</evidence>
<feature type="region of interest" description="Disordered" evidence="3">
    <location>
        <begin position="279"/>
        <end position="301"/>
    </location>
</feature>
<name>A0A6J2PK81_COTGO</name>
<feature type="compositionally biased region" description="Polar residues" evidence="3">
    <location>
        <begin position="52"/>
        <end position="63"/>
    </location>
</feature>
<reference evidence="5" key="1">
    <citation type="submission" date="2025-08" db="UniProtKB">
        <authorList>
            <consortium name="RefSeq"/>
        </authorList>
    </citation>
    <scope>IDENTIFICATION</scope>
</reference>
<protein>
    <submittedName>
        <fullName evidence="5">RNA-binding protein 5-like</fullName>
    </submittedName>
</protein>
<dbReference type="OrthoDB" id="29221at2759"/>
<dbReference type="GO" id="GO:0000398">
    <property type="term" value="P:mRNA splicing, via spliceosome"/>
    <property type="evidence" value="ECO:0007669"/>
    <property type="project" value="TreeGrafter"/>
</dbReference>
<dbReference type="GeneID" id="115007672"/>
<dbReference type="KEGG" id="cgob:115007672"/>
<evidence type="ECO:0000256" key="3">
    <source>
        <dbReference type="SAM" id="MobiDB-lite"/>
    </source>
</evidence>
<feature type="compositionally biased region" description="Low complexity" evidence="3">
    <location>
        <begin position="69"/>
        <end position="86"/>
    </location>
</feature>
<dbReference type="InterPro" id="IPR012677">
    <property type="entry name" value="Nucleotide-bd_a/b_plait_sf"/>
</dbReference>
<evidence type="ECO:0000256" key="2">
    <source>
        <dbReference type="ARBA" id="ARBA00023242"/>
    </source>
</evidence>
<organism evidence="4 5">
    <name type="scientific">Cottoperca gobio</name>
    <name type="common">Frogmouth</name>
    <name type="synonym">Aphritis gobio</name>
    <dbReference type="NCBI Taxonomy" id="56716"/>
    <lineage>
        <taxon>Eukaryota</taxon>
        <taxon>Metazoa</taxon>
        <taxon>Chordata</taxon>
        <taxon>Craniata</taxon>
        <taxon>Vertebrata</taxon>
        <taxon>Euteleostomi</taxon>
        <taxon>Actinopterygii</taxon>
        <taxon>Neopterygii</taxon>
        <taxon>Teleostei</taxon>
        <taxon>Neoteleostei</taxon>
        <taxon>Acanthomorphata</taxon>
        <taxon>Eupercaria</taxon>
        <taxon>Perciformes</taxon>
        <taxon>Notothenioidei</taxon>
        <taxon>Bovichtidae</taxon>
        <taxon>Cottoperca</taxon>
    </lineage>
</organism>
<feature type="compositionally biased region" description="Basic and acidic residues" evidence="3">
    <location>
        <begin position="8"/>
        <end position="20"/>
    </location>
</feature>
<comment type="subcellular location">
    <subcellularLocation>
        <location evidence="1">Nucleus</location>
    </subcellularLocation>
</comment>
<dbReference type="RefSeq" id="XP_029286468.1">
    <property type="nucleotide sequence ID" value="XM_029430608.1"/>
</dbReference>
<accession>A0A6J2PK81</accession>
<dbReference type="PANTHER" id="PTHR13948:SF37">
    <property type="entry name" value="RNA-BINDING PROTEIN 6 ISOFORM X1"/>
    <property type="match status" value="1"/>
</dbReference>
<evidence type="ECO:0000313" key="5">
    <source>
        <dbReference type="RefSeq" id="XP_029286468.1"/>
    </source>
</evidence>
<keyword evidence="4" id="KW-1185">Reference proteome</keyword>
<dbReference type="InParanoid" id="A0A6J2PK81"/>
<dbReference type="PANTHER" id="PTHR13948">
    <property type="entry name" value="RNA-BINDING PROTEIN"/>
    <property type="match status" value="1"/>
</dbReference>
<proteinExistence type="predicted"/>
<dbReference type="GO" id="GO:0003723">
    <property type="term" value="F:RNA binding"/>
    <property type="evidence" value="ECO:0007669"/>
    <property type="project" value="TreeGrafter"/>
</dbReference>
<dbReference type="InterPro" id="IPR035979">
    <property type="entry name" value="RBD_domain_sf"/>
</dbReference>
<evidence type="ECO:0000313" key="4">
    <source>
        <dbReference type="Proteomes" id="UP000504630"/>
    </source>
</evidence>
<dbReference type="Proteomes" id="UP000504630">
    <property type="component" value="Chromosome 5"/>
</dbReference>
<dbReference type="GO" id="GO:0005634">
    <property type="term" value="C:nucleus"/>
    <property type="evidence" value="ECO:0007669"/>
    <property type="project" value="UniProtKB-SubCell"/>
</dbReference>